<sequence>MATIQHDIRSALHAASSAVRSIAPSLALSRAAAVAVRRVPSPIPSLRLRAFSTNEPGDAVLEFPEKPSVCTADELHYVSVGNSDWRLALWRYHPPPQAPIRNHPLLLLSGVGTNAIGYDLSPGSSFARYMSSEGFDTWILELRGAGLSAQGSTPKGIEQSANKISKQMEAAAKGAINGALPEQQDATNSTGVYLDSEVSAAKGDPAALATAWDESKLVSKLTETFMRLSERLSGFLSEGQSRIMSAKFFDQISKLVEDSQLSERYNEIRATLSGLLESRQNSGIANQIRDLSERLVNVIEEGQRSVSPPLFNIQERFSSTIEDFQKQLDLIVKYDWDFDHYLEEDVPAAMEYIRAISKPEDGKLLAIGHSMGGILLYAMLSRCGFEGKDPKLAAVVTLASSLDYTPSKSTLKLLLPLADPAQALNVPVVPLGVMLSAAYPLSSRPPYVLSWLNYLISAEDMMHPELLEKLILNNFCTIPAKLILQLTTAFKEGGLSDRSGRFFYKDHLHKSNVPILAIAGNKDLICPPEAVEETVKLIPDHLVTYKVFGGPEGPHYAHYDLVGGRMAVQQIYPCIIEFLSCHDCHENQHKSTSSDESTQQQ</sequence>
<dbReference type="FunFam" id="3.40.50.1820:FF:000119">
    <property type="entry name" value="Alpha/beta hydrolase family protein"/>
    <property type="match status" value="1"/>
</dbReference>
<evidence type="ECO:0000313" key="1">
    <source>
        <dbReference type="Proteomes" id="UP000827889"/>
    </source>
</evidence>
<dbReference type="InterPro" id="IPR016969">
    <property type="entry name" value="UCP031088_abhydr"/>
</dbReference>
<dbReference type="PANTHER" id="PTHR11005">
    <property type="entry name" value="LYSOSOMAL ACID LIPASE-RELATED"/>
    <property type="match status" value="1"/>
</dbReference>
<protein>
    <submittedName>
        <fullName evidence="2">Uncharacterized protein LOC115749903</fullName>
    </submittedName>
</protein>
<dbReference type="InterPro" id="IPR029058">
    <property type="entry name" value="AB_hydrolase_fold"/>
</dbReference>
<organism evidence="1 2">
    <name type="scientific">Rhodamnia argentea</name>
    <dbReference type="NCBI Taxonomy" id="178133"/>
    <lineage>
        <taxon>Eukaryota</taxon>
        <taxon>Viridiplantae</taxon>
        <taxon>Streptophyta</taxon>
        <taxon>Embryophyta</taxon>
        <taxon>Tracheophyta</taxon>
        <taxon>Spermatophyta</taxon>
        <taxon>Magnoliopsida</taxon>
        <taxon>eudicotyledons</taxon>
        <taxon>Gunneridae</taxon>
        <taxon>Pentapetalae</taxon>
        <taxon>rosids</taxon>
        <taxon>malvids</taxon>
        <taxon>Myrtales</taxon>
        <taxon>Myrtaceae</taxon>
        <taxon>Myrtoideae</taxon>
        <taxon>Myrteae</taxon>
        <taxon>Australasian group</taxon>
        <taxon>Rhodamnia</taxon>
    </lineage>
</organism>
<dbReference type="FunFam" id="3.40.50.1820:FF:000097">
    <property type="entry name" value="Alpha/beta hydrolase family protein"/>
    <property type="match status" value="1"/>
</dbReference>
<reference evidence="2" key="1">
    <citation type="submission" date="2025-08" db="UniProtKB">
        <authorList>
            <consortium name="RefSeq"/>
        </authorList>
    </citation>
    <scope>IDENTIFICATION</scope>
    <source>
        <tissue evidence="2">Leaf</tissue>
    </source>
</reference>
<name>A0A8B8Q6R0_9MYRT</name>
<accession>A0A8B8Q6R0</accession>
<dbReference type="KEGG" id="rarg:115749903"/>
<dbReference type="PIRSF" id="PIRSF031088">
    <property type="entry name" value="UCP031088_abhydr"/>
    <property type="match status" value="1"/>
</dbReference>
<dbReference type="Proteomes" id="UP000827889">
    <property type="component" value="Chromosome 5"/>
</dbReference>
<keyword evidence="1" id="KW-1185">Reference proteome</keyword>
<dbReference type="RefSeq" id="XP_030542790.1">
    <property type="nucleotide sequence ID" value="XM_030686930.2"/>
</dbReference>
<proteinExistence type="predicted"/>
<evidence type="ECO:0000313" key="2">
    <source>
        <dbReference type="RefSeq" id="XP_030542790.1"/>
    </source>
</evidence>
<gene>
    <name evidence="2" type="primary">LOC115749903</name>
</gene>
<dbReference type="GeneID" id="115749903"/>
<dbReference type="OrthoDB" id="9974421at2759"/>
<dbReference type="AlphaFoldDB" id="A0A8B8Q6R0"/>
<dbReference type="SUPFAM" id="SSF53474">
    <property type="entry name" value="alpha/beta-Hydrolases"/>
    <property type="match status" value="1"/>
</dbReference>
<dbReference type="Gene3D" id="3.40.50.1820">
    <property type="entry name" value="alpha/beta hydrolase"/>
    <property type="match status" value="2"/>
</dbReference>